<comment type="subcellular location">
    <subcellularLocation>
        <location evidence="1">Membrane</location>
    </subcellularLocation>
</comment>
<reference evidence="6" key="1">
    <citation type="journal article" date="2021" name="Proc. Natl. Acad. Sci. U.S.A.">
        <title>A Catalog of Tens of Thousands of Viruses from Human Metagenomes Reveals Hidden Associations with Chronic Diseases.</title>
        <authorList>
            <person name="Tisza M.J."/>
            <person name="Buck C.B."/>
        </authorList>
    </citation>
    <scope>NUCLEOTIDE SEQUENCE</scope>
    <source>
        <strain evidence="6">CtTBR23</strain>
    </source>
</reference>
<organism evidence="6">
    <name type="scientific">Siphoviridae sp. ctTBR23</name>
    <dbReference type="NCBI Taxonomy" id="2825515"/>
    <lineage>
        <taxon>Viruses</taxon>
        <taxon>Duplodnaviria</taxon>
        <taxon>Heunggongvirae</taxon>
        <taxon>Uroviricota</taxon>
        <taxon>Caudoviricetes</taxon>
    </lineage>
</organism>
<dbReference type="EMBL" id="BK015299">
    <property type="protein sequence ID" value="DAE00107.1"/>
    <property type="molecule type" value="Genomic_DNA"/>
</dbReference>
<evidence type="ECO:0000256" key="2">
    <source>
        <dbReference type="ARBA" id="ARBA00022692"/>
    </source>
</evidence>
<keyword evidence="4 5" id="KW-0472">Membrane</keyword>
<protein>
    <submittedName>
        <fullName evidence="6">Holin</fullName>
    </submittedName>
</protein>
<dbReference type="NCBIfam" id="TIGR01592">
    <property type="entry name" value="holin_SPP1"/>
    <property type="match status" value="1"/>
</dbReference>
<dbReference type="GO" id="GO:0016020">
    <property type="term" value="C:membrane"/>
    <property type="evidence" value="ECO:0007669"/>
    <property type="project" value="UniProtKB-SubCell"/>
</dbReference>
<keyword evidence="3 5" id="KW-1133">Transmembrane helix</keyword>
<dbReference type="InterPro" id="IPR006479">
    <property type="entry name" value="Holin"/>
</dbReference>
<proteinExistence type="predicted"/>
<evidence type="ECO:0000313" key="6">
    <source>
        <dbReference type="EMBL" id="DAE00107.1"/>
    </source>
</evidence>
<dbReference type="Pfam" id="PF04688">
    <property type="entry name" value="Holin_SPP1"/>
    <property type="match status" value="1"/>
</dbReference>
<keyword evidence="2 5" id="KW-0812">Transmembrane</keyword>
<evidence type="ECO:0000256" key="3">
    <source>
        <dbReference type="ARBA" id="ARBA00022989"/>
    </source>
</evidence>
<name>A0A8S5P0X3_9CAUD</name>
<feature type="transmembrane region" description="Helical" evidence="5">
    <location>
        <begin position="38"/>
        <end position="57"/>
    </location>
</feature>
<accession>A0A8S5P0X3</accession>
<evidence type="ECO:0000256" key="5">
    <source>
        <dbReference type="SAM" id="Phobius"/>
    </source>
</evidence>
<evidence type="ECO:0000256" key="1">
    <source>
        <dbReference type="ARBA" id="ARBA00004370"/>
    </source>
</evidence>
<sequence length="91" mass="10129">MNKESSKAIIRLIVAAVLLINSILTAKGINPIPFDENTFTDIATQVLAGLGCIWVWWKNNNVTKSAQYAQESLKELKKTHIDDGEVETDIE</sequence>
<evidence type="ECO:0000256" key="4">
    <source>
        <dbReference type="ARBA" id="ARBA00023136"/>
    </source>
</evidence>